<name>X1FX34_9ZZZZ</name>
<organism evidence="1">
    <name type="scientific">marine sediment metagenome</name>
    <dbReference type="NCBI Taxonomy" id="412755"/>
    <lineage>
        <taxon>unclassified sequences</taxon>
        <taxon>metagenomes</taxon>
        <taxon>ecological metagenomes</taxon>
    </lineage>
</organism>
<sequence length="46" mass="5032">MRYIGIIILLVLCLTLLSLEPVMWSGLGMVLYSSQASYVDTLLANG</sequence>
<dbReference type="AlphaFoldDB" id="X1FX34"/>
<dbReference type="EMBL" id="BARU01024520">
    <property type="protein sequence ID" value="GAH50211.1"/>
    <property type="molecule type" value="Genomic_DNA"/>
</dbReference>
<reference evidence="1" key="1">
    <citation type="journal article" date="2014" name="Front. Microbiol.">
        <title>High frequency of phylogenetically diverse reductive dehalogenase-homologous genes in deep subseafloor sedimentary metagenomes.</title>
        <authorList>
            <person name="Kawai M."/>
            <person name="Futagami T."/>
            <person name="Toyoda A."/>
            <person name="Takaki Y."/>
            <person name="Nishi S."/>
            <person name="Hori S."/>
            <person name="Arai W."/>
            <person name="Tsubouchi T."/>
            <person name="Morono Y."/>
            <person name="Uchiyama I."/>
            <person name="Ito T."/>
            <person name="Fujiyama A."/>
            <person name="Inagaki F."/>
            <person name="Takami H."/>
        </authorList>
    </citation>
    <scope>NUCLEOTIDE SEQUENCE</scope>
    <source>
        <strain evidence="1">Expedition CK06-06</strain>
    </source>
</reference>
<comment type="caution">
    <text evidence="1">The sequence shown here is derived from an EMBL/GenBank/DDBJ whole genome shotgun (WGS) entry which is preliminary data.</text>
</comment>
<protein>
    <submittedName>
        <fullName evidence="1">Uncharacterized protein</fullName>
    </submittedName>
</protein>
<feature type="non-terminal residue" evidence="1">
    <location>
        <position position="46"/>
    </location>
</feature>
<proteinExistence type="predicted"/>
<gene>
    <name evidence="1" type="ORF">S03H2_39629</name>
</gene>
<accession>X1FX34</accession>
<evidence type="ECO:0000313" key="1">
    <source>
        <dbReference type="EMBL" id="GAH50211.1"/>
    </source>
</evidence>